<reference evidence="2 3" key="1">
    <citation type="submission" date="2020-04" db="EMBL/GenBank/DDBJ databases">
        <title>Flammeovirga sp. SR4, a novel species isolated from seawater.</title>
        <authorList>
            <person name="Wang X."/>
        </authorList>
    </citation>
    <scope>NUCLEOTIDE SEQUENCE [LARGE SCALE GENOMIC DNA]</scope>
    <source>
        <strain evidence="2 3">ATCC 23126</strain>
    </source>
</reference>
<accession>A0A7X9RZX7</accession>
<organism evidence="2 3">
    <name type="scientific">Flammeovirga aprica JL-4</name>
    <dbReference type="NCBI Taxonomy" id="694437"/>
    <lineage>
        <taxon>Bacteria</taxon>
        <taxon>Pseudomonadati</taxon>
        <taxon>Bacteroidota</taxon>
        <taxon>Cytophagia</taxon>
        <taxon>Cytophagales</taxon>
        <taxon>Flammeovirgaceae</taxon>
        <taxon>Flammeovirga</taxon>
    </lineage>
</organism>
<keyword evidence="3" id="KW-1185">Reference proteome</keyword>
<dbReference type="SUPFAM" id="SSF52266">
    <property type="entry name" value="SGNH hydrolase"/>
    <property type="match status" value="1"/>
</dbReference>
<dbReference type="EMBL" id="JABANE010000118">
    <property type="protein sequence ID" value="NME71850.1"/>
    <property type="molecule type" value="Genomic_DNA"/>
</dbReference>
<dbReference type="RefSeq" id="WP_169660052.1">
    <property type="nucleotide sequence ID" value="NZ_JABANE010000118.1"/>
</dbReference>
<dbReference type="Gene3D" id="3.40.50.1110">
    <property type="entry name" value="SGNH hydrolase"/>
    <property type="match status" value="1"/>
</dbReference>
<evidence type="ECO:0000313" key="2">
    <source>
        <dbReference type="EMBL" id="NME71850.1"/>
    </source>
</evidence>
<dbReference type="Proteomes" id="UP000576082">
    <property type="component" value="Unassembled WGS sequence"/>
</dbReference>
<name>A0A7X9RZX7_9BACT</name>
<comment type="caution">
    <text evidence="2">The sequence shown here is derived from an EMBL/GenBank/DDBJ whole genome shotgun (WGS) entry which is preliminary data.</text>
</comment>
<dbReference type="GO" id="GO:0016788">
    <property type="term" value="F:hydrolase activity, acting on ester bonds"/>
    <property type="evidence" value="ECO:0007669"/>
    <property type="project" value="UniProtKB-ARBA"/>
</dbReference>
<proteinExistence type="predicted"/>
<sequence>MTTEEIQFYKNEGLPELAENLNKQPSIDQPIVFYGSSSFRLWKNVREDLGNSRILNMGFGGSTLEACALYFNQLFKDIESPKSVFIYAGDNDLGGGQKAEDILFSFESIYNQLRLKYGEELPVFYMSIKPSPSKDDILHEIEKSNFLVKEAMHTLKNITYVDIFTPMLDENGKSRPDLFEDDMLHMLPEGYAIWTNVLKEVLK</sequence>
<evidence type="ECO:0000259" key="1">
    <source>
        <dbReference type="Pfam" id="PF13472"/>
    </source>
</evidence>
<evidence type="ECO:0000313" key="3">
    <source>
        <dbReference type="Proteomes" id="UP000576082"/>
    </source>
</evidence>
<feature type="domain" description="SGNH hydrolase-type esterase" evidence="1">
    <location>
        <begin position="41"/>
        <end position="193"/>
    </location>
</feature>
<dbReference type="InterPro" id="IPR036514">
    <property type="entry name" value="SGNH_hydro_sf"/>
</dbReference>
<dbReference type="Pfam" id="PF13472">
    <property type="entry name" value="Lipase_GDSL_2"/>
    <property type="match status" value="1"/>
</dbReference>
<dbReference type="AlphaFoldDB" id="A0A7X9RZX7"/>
<protein>
    <submittedName>
        <fullName evidence="2">GDSL family lipase</fullName>
    </submittedName>
</protein>
<gene>
    <name evidence="2" type="ORF">HHU12_28045</name>
</gene>
<dbReference type="InterPro" id="IPR013830">
    <property type="entry name" value="SGNH_hydro"/>
</dbReference>